<dbReference type="InterPro" id="IPR018181">
    <property type="entry name" value="Heat_shock_70_CS"/>
</dbReference>
<dbReference type="PROSITE" id="PS00297">
    <property type="entry name" value="HSP70_1"/>
    <property type="match status" value="1"/>
</dbReference>
<dbReference type="GO" id="GO:0005524">
    <property type="term" value="F:ATP binding"/>
    <property type="evidence" value="ECO:0007669"/>
    <property type="project" value="UniProtKB-KW"/>
</dbReference>
<organism evidence="5 6">
    <name type="scientific">Steroidobacter agaridevorans</name>
    <dbReference type="NCBI Taxonomy" id="2695856"/>
    <lineage>
        <taxon>Bacteria</taxon>
        <taxon>Pseudomonadati</taxon>
        <taxon>Pseudomonadota</taxon>
        <taxon>Gammaproteobacteria</taxon>
        <taxon>Steroidobacterales</taxon>
        <taxon>Steroidobacteraceae</taxon>
        <taxon>Steroidobacter</taxon>
    </lineage>
</organism>
<dbReference type="InterPro" id="IPR013126">
    <property type="entry name" value="Hsp_70_fam"/>
</dbReference>
<gene>
    <name evidence="5" type="ORF">GCM10011487_58850</name>
</gene>
<keyword evidence="3 4" id="KW-0067">ATP-binding</keyword>
<dbReference type="InterPro" id="IPR043129">
    <property type="entry name" value="ATPase_NBD"/>
</dbReference>
<dbReference type="RefSeq" id="WP_161815501.1">
    <property type="nucleotide sequence ID" value="NZ_BLJN01000007.1"/>
</dbReference>
<dbReference type="Gene3D" id="3.90.640.10">
    <property type="entry name" value="Actin, Chain A, domain 4"/>
    <property type="match status" value="1"/>
</dbReference>
<evidence type="ECO:0000256" key="1">
    <source>
        <dbReference type="ARBA" id="ARBA00007381"/>
    </source>
</evidence>
<dbReference type="PRINTS" id="PR00301">
    <property type="entry name" value="HEATSHOCK70"/>
</dbReference>
<dbReference type="PROSITE" id="PS00329">
    <property type="entry name" value="HSP70_2"/>
    <property type="match status" value="1"/>
</dbReference>
<dbReference type="EMBL" id="BLJN01000007">
    <property type="protein sequence ID" value="GFE83885.1"/>
    <property type="molecule type" value="Genomic_DNA"/>
</dbReference>
<dbReference type="Gene3D" id="3.30.420.40">
    <property type="match status" value="2"/>
</dbReference>
<dbReference type="AlphaFoldDB" id="A0A829YKP7"/>
<sequence>MLVGIDLGTTNSLIGAWVEDKPRLIQNAFGEVLTPSVVGLDDAGGLLVGAPAKDRLISHPHLTAAGFKRYMGTQYEVQLGTRRFRAEELSALVLRSLKEDAEAFLGAPVTEAVITVPAYFNDTQRKATLAAGKLAGLHVERLLNEPTAAALSHGLANKNAETKYLVFDLGGGTFDVSIVELFDGVIEVHASSGDNFLGGDDFRDQLVKLFLAEHAAALKIDPLKPPQALLERTSRQAELAKRKLTNAQSAQMCVTWEEQELRWDITAADFERHCEALLNRLSRPIQQALRDARLRTGQLDEVVLVGGATRMPMIRKLVTKLFGRFPVVDINPDEAIAQGAAIQAALKARNSALNDVVMTDVCPYSMGVEIARQVGEQQFEQGLYAPILERNSHIPISREERFNTLQDNQTQINLRVFQGENPLVKNNILLGEINVKVPKGPARQQCVDVRFTYDLDGLLEVEVTVVASGEKQRLVIEGNPGVLSKEEIDRRFAELSKLKLHPRNDLVNKQLLARAERAYEESLGAAREAISSRLVHFQSVISRQERREIARAREEFESFLNELETDR</sequence>
<evidence type="ECO:0000313" key="5">
    <source>
        <dbReference type="EMBL" id="GFE83885.1"/>
    </source>
</evidence>
<protein>
    <submittedName>
        <fullName evidence="5">Molecular chaperone HscC</fullName>
    </submittedName>
</protein>
<dbReference type="SUPFAM" id="SSF100920">
    <property type="entry name" value="Heat shock protein 70kD (HSP70), peptide-binding domain"/>
    <property type="match status" value="1"/>
</dbReference>
<comment type="caution">
    <text evidence="5">The sequence shown here is derived from an EMBL/GenBank/DDBJ whole genome shotgun (WGS) entry which is preliminary data.</text>
</comment>
<dbReference type="FunFam" id="3.30.420.40:FF:000144">
    <property type="entry name" value="Molecular chaperone HscC"/>
    <property type="match status" value="1"/>
</dbReference>
<dbReference type="InterPro" id="IPR029047">
    <property type="entry name" value="HSP70_peptide-bd_sf"/>
</dbReference>
<name>A0A829YKP7_9GAMM</name>
<proteinExistence type="inferred from homology"/>
<evidence type="ECO:0000256" key="4">
    <source>
        <dbReference type="RuleBase" id="RU003322"/>
    </source>
</evidence>
<evidence type="ECO:0000313" key="6">
    <source>
        <dbReference type="Proteomes" id="UP000445000"/>
    </source>
</evidence>
<dbReference type="Gene3D" id="2.60.34.10">
    <property type="entry name" value="Substrate Binding Domain Of DNAk, Chain A, domain 1"/>
    <property type="match status" value="1"/>
</dbReference>
<keyword evidence="2 4" id="KW-0547">Nucleotide-binding</keyword>
<comment type="similarity">
    <text evidence="1 4">Belongs to the heat shock protein 70 family.</text>
</comment>
<accession>A0A829YKP7</accession>
<dbReference type="PANTHER" id="PTHR19375">
    <property type="entry name" value="HEAT SHOCK PROTEIN 70KDA"/>
    <property type="match status" value="1"/>
</dbReference>
<dbReference type="PROSITE" id="PS01036">
    <property type="entry name" value="HSP70_3"/>
    <property type="match status" value="1"/>
</dbReference>
<dbReference type="SUPFAM" id="SSF53067">
    <property type="entry name" value="Actin-like ATPase domain"/>
    <property type="match status" value="2"/>
</dbReference>
<reference evidence="6" key="1">
    <citation type="submission" date="2020-01" db="EMBL/GenBank/DDBJ databases">
        <title>'Steroidobacter agaridevorans' sp. nov., agar-degrading bacteria isolated from rhizosphere soils.</title>
        <authorList>
            <person name="Ikenaga M."/>
            <person name="Kataoka M."/>
            <person name="Murouchi A."/>
            <person name="Katsuragi S."/>
            <person name="Sakai M."/>
        </authorList>
    </citation>
    <scope>NUCLEOTIDE SEQUENCE [LARGE SCALE GENOMIC DNA]</scope>
    <source>
        <strain evidence="6">YU21-B</strain>
    </source>
</reference>
<dbReference type="GO" id="GO:0140662">
    <property type="term" value="F:ATP-dependent protein folding chaperone"/>
    <property type="evidence" value="ECO:0007669"/>
    <property type="project" value="InterPro"/>
</dbReference>
<dbReference type="Pfam" id="PF00012">
    <property type="entry name" value="HSP70"/>
    <property type="match status" value="2"/>
</dbReference>
<keyword evidence="6" id="KW-1185">Reference proteome</keyword>
<dbReference type="Proteomes" id="UP000445000">
    <property type="component" value="Unassembled WGS sequence"/>
</dbReference>
<evidence type="ECO:0000256" key="2">
    <source>
        <dbReference type="ARBA" id="ARBA00022741"/>
    </source>
</evidence>
<evidence type="ECO:0000256" key="3">
    <source>
        <dbReference type="ARBA" id="ARBA00022840"/>
    </source>
</evidence>